<sequence>MVPGEREGCGAEFEEAASLGRTRLPSGRSPGAGMRPEEMSTLGWGPGALGPWLRAQKSERPQSSEESLGGRRRVTRKALQSCNRDRRLVPIQSN</sequence>
<reference evidence="2" key="2">
    <citation type="submission" date="2021-02" db="EMBL/GenBank/DDBJ databases">
        <authorList>
            <person name="Kimball J.A."/>
            <person name="Haas M.W."/>
            <person name="Macchietto M."/>
            <person name="Kono T."/>
            <person name="Duquette J."/>
            <person name="Shao M."/>
        </authorList>
    </citation>
    <scope>NUCLEOTIDE SEQUENCE</scope>
    <source>
        <tissue evidence="2">Fresh leaf tissue</tissue>
    </source>
</reference>
<organism evidence="2 3">
    <name type="scientific">Zizania palustris</name>
    <name type="common">Northern wild rice</name>
    <dbReference type="NCBI Taxonomy" id="103762"/>
    <lineage>
        <taxon>Eukaryota</taxon>
        <taxon>Viridiplantae</taxon>
        <taxon>Streptophyta</taxon>
        <taxon>Embryophyta</taxon>
        <taxon>Tracheophyta</taxon>
        <taxon>Spermatophyta</taxon>
        <taxon>Magnoliopsida</taxon>
        <taxon>Liliopsida</taxon>
        <taxon>Poales</taxon>
        <taxon>Poaceae</taxon>
        <taxon>BOP clade</taxon>
        <taxon>Oryzoideae</taxon>
        <taxon>Oryzeae</taxon>
        <taxon>Zizaniinae</taxon>
        <taxon>Zizania</taxon>
    </lineage>
</organism>
<reference evidence="2" key="1">
    <citation type="journal article" date="2021" name="bioRxiv">
        <title>Whole Genome Assembly and Annotation of Northern Wild Rice, Zizania palustris L., Supports a Whole Genome Duplication in the Zizania Genus.</title>
        <authorList>
            <person name="Haas M."/>
            <person name="Kono T."/>
            <person name="Macchietto M."/>
            <person name="Millas R."/>
            <person name="McGilp L."/>
            <person name="Shao M."/>
            <person name="Duquette J."/>
            <person name="Hirsch C.N."/>
            <person name="Kimball J."/>
        </authorList>
    </citation>
    <scope>NUCLEOTIDE SEQUENCE</scope>
    <source>
        <tissue evidence="2">Fresh leaf tissue</tissue>
    </source>
</reference>
<accession>A0A8J5T735</accession>
<keyword evidence="3" id="KW-1185">Reference proteome</keyword>
<gene>
    <name evidence="2" type="ORF">GUJ93_ZPchr0007g4203</name>
</gene>
<proteinExistence type="predicted"/>
<protein>
    <submittedName>
        <fullName evidence="2">Uncharacterized protein</fullName>
    </submittedName>
</protein>
<evidence type="ECO:0000313" key="3">
    <source>
        <dbReference type="Proteomes" id="UP000729402"/>
    </source>
</evidence>
<comment type="caution">
    <text evidence="2">The sequence shown here is derived from an EMBL/GenBank/DDBJ whole genome shotgun (WGS) entry which is preliminary data.</text>
</comment>
<name>A0A8J5T735_ZIZPA</name>
<dbReference type="EMBL" id="JAAALK010000282">
    <property type="protein sequence ID" value="KAG8081357.1"/>
    <property type="molecule type" value="Genomic_DNA"/>
</dbReference>
<dbReference type="AlphaFoldDB" id="A0A8J5T735"/>
<feature type="region of interest" description="Disordered" evidence="1">
    <location>
        <begin position="16"/>
        <end position="94"/>
    </location>
</feature>
<evidence type="ECO:0000313" key="2">
    <source>
        <dbReference type="EMBL" id="KAG8081357.1"/>
    </source>
</evidence>
<dbReference type="Proteomes" id="UP000729402">
    <property type="component" value="Unassembled WGS sequence"/>
</dbReference>
<evidence type="ECO:0000256" key="1">
    <source>
        <dbReference type="SAM" id="MobiDB-lite"/>
    </source>
</evidence>